<dbReference type="InterPro" id="IPR057539">
    <property type="entry name" value="RXYLT1_N"/>
</dbReference>
<reference evidence="4 5" key="1">
    <citation type="journal article" date="2018" name="Gigascience">
        <title>Genomes of trombidid mites reveal novel predicted allergens and laterally-transferred genes associated with secondary metabolism.</title>
        <authorList>
            <person name="Dong X."/>
            <person name="Chaisiri K."/>
            <person name="Xia D."/>
            <person name="Armstrong S.D."/>
            <person name="Fang Y."/>
            <person name="Donnelly M.J."/>
            <person name="Kadowaki T."/>
            <person name="McGarry J.W."/>
            <person name="Darby A.C."/>
            <person name="Makepeace B.L."/>
        </authorList>
    </citation>
    <scope>NUCLEOTIDE SEQUENCE [LARGE SCALE GENOMIC DNA]</scope>
    <source>
        <strain evidence="4">UoL-UT</strain>
    </source>
</reference>
<feature type="domain" description="RXYLT1 C-terminal" evidence="2">
    <location>
        <begin position="256"/>
        <end position="446"/>
    </location>
</feature>
<dbReference type="OrthoDB" id="8560686at2759"/>
<sequence length="447" mass="52714">MSSFLKRFTIVVFVINIVLTCFTVYIFFVHEKSETSKRRVEPRTKSSDVYFNDDNWNPWGYDLLDDTNSDKSKNYRIESAVKNAFRNETINAIEIWSKAAIGTYLWEHILKGKIDKRSDSQFYAYGFKRVNNFKIKFRSGPSLNVQSLRQYLTKNSNSKIVSNGKHIILVINGRDKSKVDFSKSYLNELRELKKRKDVEKFDVGLVMLGNENCFNSWINPYLEKYGGFVKFLFIVYDWNAVDNDAIFQWPLGVATYRSFPNPDSNKLNLQLQRPYICNFLGTIYLNASREQLFHFLQKHKSVIHCLVKPRWDWLPNESKESLQLYIEAVKQSDITLSPIGMNHECYRIYEAFAFGSVPVIEENLNHVSGKKSACDHKSAYRMLKKFNAPVIFVKNWTQELMAVIEEEKKRTLEDKIVRRVNLINWYNHFKLKMRDHFLDVVQKKFFS</sequence>
<organism evidence="4 5">
    <name type="scientific">Leptotrombidium deliense</name>
    <dbReference type="NCBI Taxonomy" id="299467"/>
    <lineage>
        <taxon>Eukaryota</taxon>
        <taxon>Metazoa</taxon>
        <taxon>Ecdysozoa</taxon>
        <taxon>Arthropoda</taxon>
        <taxon>Chelicerata</taxon>
        <taxon>Arachnida</taxon>
        <taxon>Acari</taxon>
        <taxon>Acariformes</taxon>
        <taxon>Trombidiformes</taxon>
        <taxon>Prostigmata</taxon>
        <taxon>Anystina</taxon>
        <taxon>Parasitengona</taxon>
        <taxon>Trombiculoidea</taxon>
        <taxon>Trombiculidae</taxon>
        <taxon>Leptotrombidium</taxon>
    </lineage>
</organism>
<evidence type="ECO:0000259" key="3">
    <source>
        <dbReference type="Pfam" id="PF24786"/>
    </source>
</evidence>
<evidence type="ECO:0000259" key="2">
    <source>
        <dbReference type="Pfam" id="PF24785"/>
    </source>
</evidence>
<dbReference type="PANTHER" id="PTHR15576">
    <property type="entry name" value="RIBITOL-5-PHOSPHATE XYLOSYLTRANSFERASE 1"/>
    <property type="match status" value="1"/>
</dbReference>
<keyword evidence="5" id="KW-1185">Reference proteome</keyword>
<accession>A0A443SGC1</accession>
<keyword evidence="1" id="KW-1133">Transmembrane helix</keyword>
<dbReference type="AlphaFoldDB" id="A0A443SGC1"/>
<keyword evidence="1 4" id="KW-0812">Transmembrane</keyword>
<keyword evidence="1" id="KW-0472">Membrane</keyword>
<dbReference type="InterPro" id="IPR055286">
    <property type="entry name" value="RXYLT1-like"/>
</dbReference>
<dbReference type="InterPro" id="IPR057538">
    <property type="entry name" value="RXYLT1_C"/>
</dbReference>
<dbReference type="EMBL" id="NCKV01002658">
    <property type="protein sequence ID" value="RWS26556.1"/>
    <property type="molecule type" value="Genomic_DNA"/>
</dbReference>
<dbReference type="Pfam" id="PF24785">
    <property type="entry name" value="RXYLT1_C"/>
    <property type="match status" value="1"/>
</dbReference>
<proteinExistence type="predicted"/>
<dbReference type="PANTHER" id="PTHR15576:SF1">
    <property type="entry name" value="RIBITOL-5-PHOSPHATE XYLOSYLTRANSFERASE 1"/>
    <property type="match status" value="1"/>
</dbReference>
<dbReference type="Pfam" id="PF24786">
    <property type="entry name" value="RXYLT1_N"/>
    <property type="match status" value="1"/>
</dbReference>
<dbReference type="VEuPathDB" id="VectorBase:LDEU005484"/>
<dbReference type="GO" id="GO:0035269">
    <property type="term" value="P:protein O-linked glycosylation via mannose"/>
    <property type="evidence" value="ECO:0007669"/>
    <property type="project" value="InterPro"/>
</dbReference>
<gene>
    <name evidence="4" type="ORF">B4U80_07803</name>
</gene>
<feature type="transmembrane region" description="Helical" evidence="1">
    <location>
        <begin position="7"/>
        <end position="28"/>
    </location>
</feature>
<protein>
    <submittedName>
        <fullName evidence="4">Transmembrane protein 5-like protein</fullName>
    </submittedName>
</protein>
<comment type="caution">
    <text evidence="4">The sequence shown here is derived from an EMBL/GenBank/DDBJ whole genome shotgun (WGS) entry which is preliminary data.</text>
</comment>
<name>A0A443SGC1_9ACAR</name>
<dbReference type="Proteomes" id="UP000288716">
    <property type="component" value="Unassembled WGS sequence"/>
</dbReference>
<evidence type="ECO:0000313" key="5">
    <source>
        <dbReference type="Proteomes" id="UP000288716"/>
    </source>
</evidence>
<feature type="domain" description="RXYLT1 N-terminal" evidence="3">
    <location>
        <begin position="93"/>
        <end position="250"/>
    </location>
</feature>
<dbReference type="STRING" id="299467.A0A443SGC1"/>
<dbReference type="GO" id="GO:0005794">
    <property type="term" value="C:Golgi apparatus"/>
    <property type="evidence" value="ECO:0007669"/>
    <property type="project" value="TreeGrafter"/>
</dbReference>
<evidence type="ECO:0000256" key="1">
    <source>
        <dbReference type="SAM" id="Phobius"/>
    </source>
</evidence>
<dbReference type="GO" id="GO:0120053">
    <property type="term" value="F:ribitol beta-1,4-xylosyltransferase activity"/>
    <property type="evidence" value="ECO:0007669"/>
    <property type="project" value="InterPro"/>
</dbReference>
<evidence type="ECO:0000313" key="4">
    <source>
        <dbReference type="EMBL" id="RWS26556.1"/>
    </source>
</evidence>